<keyword evidence="2" id="KW-0812">Transmembrane</keyword>
<gene>
    <name evidence="3" type="ORF">GGR16_003652</name>
</gene>
<sequence>MGEYFWFFLVAIGPVLFAAAVIYVLMRRRRLSPGEREKQHRKIKELYGDRRE</sequence>
<dbReference type="RefSeq" id="WP_019401734.1">
    <property type="nucleotide sequence ID" value="NZ_JACIEN010000004.1"/>
</dbReference>
<proteinExistence type="predicted"/>
<dbReference type="Proteomes" id="UP000577362">
    <property type="component" value="Unassembled WGS sequence"/>
</dbReference>
<keyword evidence="2" id="KW-0472">Membrane</keyword>
<organism evidence="3 4">
    <name type="scientific">Chelatococcus caeni</name>
    <dbReference type="NCBI Taxonomy" id="1348468"/>
    <lineage>
        <taxon>Bacteria</taxon>
        <taxon>Pseudomonadati</taxon>
        <taxon>Pseudomonadota</taxon>
        <taxon>Alphaproteobacteria</taxon>
        <taxon>Hyphomicrobiales</taxon>
        <taxon>Chelatococcaceae</taxon>
        <taxon>Chelatococcus</taxon>
    </lineage>
</organism>
<comment type="caution">
    <text evidence="3">The sequence shown here is derived from an EMBL/GenBank/DDBJ whole genome shotgun (WGS) entry which is preliminary data.</text>
</comment>
<evidence type="ECO:0000256" key="2">
    <source>
        <dbReference type="SAM" id="Phobius"/>
    </source>
</evidence>
<dbReference type="AlphaFoldDB" id="A0A840BZ46"/>
<name>A0A840BZ46_9HYPH</name>
<evidence type="ECO:0000313" key="4">
    <source>
        <dbReference type="Proteomes" id="UP000577362"/>
    </source>
</evidence>
<feature type="region of interest" description="Disordered" evidence="1">
    <location>
        <begin position="32"/>
        <end position="52"/>
    </location>
</feature>
<evidence type="ECO:0000313" key="3">
    <source>
        <dbReference type="EMBL" id="MBB4018605.1"/>
    </source>
</evidence>
<accession>A0A840BZ46</accession>
<evidence type="ECO:0000256" key="1">
    <source>
        <dbReference type="SAM" id="MobiDB-lite"/>
    </source>
</evidence>
<dbReference type="EMBL" id="JACIEN010000004">
    <property type="protein sequence ID" value="MBB4018605.1"/>
    <property type="molecule type" value="Genomic_DNA"/>
</dbReference>
<reference evidence="3 4" key="1">
    <citation type="submission" date="2020-08" db="EMBL/GenBank/DDBJ databases">
        <title>Genomic Encyclopedia of Type Strains, Phase IV (KMG-IV): sequencing the most valuable type-strain genomes for metagenomic binning, comparative biology and taxonomic classification.</title>
        <authorList>
            <person name="Goeker M."/>
        </authorList>
    </citation>
    <scope>NUCLEOTIDE SEQUENCE [LARGE SCALE GENOMIC DNA]</scope>
    <source>
        <strain evidence="3 4">DSM 103737</strain>
    </source>
</reference>
<protein>
    <submittedName>
        <fullName evidence="3">Uncharacterized protein</fullName>
    </submittedName>
</protein>
<feature type="transmembrane region" description="Helical" evidence="2">
    <location>
        <begin position="6"/>
        <end position="26"/>
    </location>
</feature>
<keyword evidence="4" id="KW-1185">Reference proteome</keyword>
<keyword evidence="2" id="KW-1133">Transmembrane helix</keyword>